<dbReference type="OrthoDB" id="6128576at2759"/>
<dbReference type="InterPro" id="IPR011042">
    <property type="entry name" value="6-blade_b-propeller_TolB-like"/>
</dbReference>
<dbReference type="HOGENOM" id="CLU_007742_4_0_1"/>
<organism evidence="1">
    <name type="scientific">Magallana gigas</name>
    <name type="common">Pacific oyster</name>
    <name type="synonym">Crassostrea gigas</name>
    <dbReference type="NCBI Taxonomy" id="29159"/>
    <lineage>
        <taxon>Eukaryota</taxon>
        <taxon>Metazoa</taxon>
        <taxon>Spiralia</taxon>
        <taxon>Lophotrochozoa</taxon>
        <taxon>Mollusca</taxon>
        <taxon>Bivalvia</taxon>
        <taxon>Autobranchia</taxon>
        <taxon>Pteriomorphia</taxon>
        <taxon>Ostreida</taxon>
        <taxon>Ostreoidea</taxon>
        <taxon>Ostreidae</taxon>
        <taxon>Magallana</taxon>
    </lineage>
</organism>
<gene>
    <name evidence="1" type="ORF">CGI_10002780</name>
</gene>
<reference evidence="1" key="1">
    <citation type="journal article" date="2012" name="Nature">
        <title>The oyster genome reveals stress adaptation and complexity of shell formation.</title>
        <authorList>
            <person name="Zhang G."/>
            <person name="Fang X."/>
            <person name="Guo X."/>
            <person name="Li L."/>
            <person name="Luo R."/>
            <person name="Xu F."/>
            <person name="Yang P."/>
            <person name="Zhang L."/>
            <person name="Wang X."/>
            <person name="Qi H."/>
            <person name="Xiong Z."/>
            <person name="Que H."/>
            <person name="Xie Y."/>
            <person name="Holland P.W."/>
            <person name="Paps J."/>
            <person name="Zhu Y."/>
            <person name="Wu F."/>
            <person name="Chen Y."/>
            <person name="Wang J."/>
            <person name="Peng C."/>
            <person name="Meng J."/>
            <person name="Yang L."/>
            <person name="Liu J."/>
            <person name="Wen B."/>
            <person name="Zhang N."/>
            <person name="Huang Z."/>
            <person name="Zhu Q."/>
            <person name="Feng Y."/>
            <person name="Mount A."/>
            <person name="Hedgecock D."/>
            <person name="Xu Z."/>
            <person name="Liu Y."/>
            <person name="Domazet-Loso T."/>
            <person name="Du Y."/>
            <person name="Sun X."/>
            <person name="Zhang S."/>
            <person name="Liu B."/>
            <person name="Cheng P."/>
            <person name="Jiang X."/>
            <person name="Li J."/>
            <person name="Fan D."/>
            <person name="Wang W."/>
            <person name="Fu W."/>
            <person name="Wang T."/>
            <person name="Wang B."/>
            <person name="Zhang J."/>
            <person name="Peng Z."/>
            <person name="Li Y."/>
            <person name="Li N."/>
            <person name="Wang J."/>
            <person name="Chen M."/>
            <person name="He Y."/>
            <person name="Tan F."/>
            <person name="Song X."/>
            <person name="Zheng Q."/>
            <person name="Huang R."/>
            <person name="Yang H."/>
            <person name="Du X."/>
            <person name="Chen L."/>
            <person name="Yang M."/>
            <person name="Gaffney P.M."/>
            <person name="Wang S."/>
            <person name="Luo L."/>
            <person name="She Z."/>
            <person name="Ming Y."/>
            <person name="Huang W."/>
            <person name="Zhang S."/>
            <person name="Huang B."/>
            <person name="Zhang Y."/>
            <person name="Qu T."/>
            <person name="Ni P."/>
            <person name="Miao G."/>
            <person name="Wang J."/>
            <person name="Wang Q."/>
            <person name="Steinberg C.E."/>
            <person name="Wang H."/>
            <person name="Li N."/>
            <person name="Qian L."/>
            <person name="Zhang G."/>
            <person name="Li Y."/>
            <person name="Yang H."/>
            <person name="Liu X."/>
            <person name="Wang J."/>
            <person name="Yin Y."/>
            <person name="Wang J."/>
        </authorList>
    </citation>
    <scope>NUCLEOTIDE SEQUENCE [LARGE SCALE GENOMIC DNA]</scope>
    <source>
        <strain evidence="1">05x7-T-G4-1.051#20</strain>
    </source>
</reference>
<dbReference type="GO" id="GO:0061630">
    <property type="term" value="F:ubiquitin protein ligase activity"/>
    <property type="evidence" value="ECO:0007669"/>
    <property type="project" value="TreeGrafter"/>
</dbReference>
<dbReference type="PANTHER" id="PTHR24104">
    <property type="entry name" value="E3 UBIQUITIN-PROTEIN LIGASE NHLRC1-RELATED"/>
    <property type="match status" value="1"/>
</dbReference>
<dbReference type="SUPFAM" id="SSF101898">
    <property type="entry name" value="NHL repeat"/>
    <property type="match status" value="1"/>
</dbReference>
<accession>K1PE26</accession>
<proteinExistence type="predicted"/>
<dbReference type="InterPro" id="IPR050952">
    <property type="entry name" value="TRIM-NHL_E3_ligases"/>
</dbReference>
<dbReference type="GO" id="GO:0043161">
    <property type="term" value="P:proteasome-mediated ubiquitin-dependent protein catabolic process"/>
    <property type="evidence" value="ECO:0007669"/>
    <property type="project" value="TreeGrafter"/>
</dbReference>
<evidence type="ECO:0000313" key="1">
    <source>
        <dbReference type="EMBL" id="EKC22107.1"/>
    </source>
</evidence>
<dbReference type="InParanoid" id="K1PE26"/>
<dbReference type="GO" id="GO:0000209">
    <property type="term" value="P:protein polyubiquitination"/>
    <property type="evidence" value="ECO:0007669"/>
    <property type="project" value="TreeGrafter"/>
</dbReference>
<protein>
    <submittedName>
        <fullName evidence="1">Tripartite motif-containing protein 2</fullName>
    </submittedName>
</protein>
<dbReference type="PANTHER" id="PTHR24104:SF25">
    <property type="entry name" value="PROTEIN LIN-41"/>
    <property type="match status" value="1"/>
</dbReference>
<dbReference type="AlphaFoldDB" id="K1PE26"/>
<sequence>MRLYNLQGKLLKSVKTKSGNEPQDIAVTESGDLIYTDYINRTVNKIKNKKIQEVIKLLDWIPRCVCSTFLDDLLVIMDNENDSRTKIVRYSGSTEKQSIEFDDKGEPLYSSGPFVKYISENRNQDICVADWGARAVVVVDQAGKRRFRYTGNPSTSKRGKQSTTRRSFEPCGIATDSQSLILIADRKNHHVHILHQDGHFLRYIDNGDLHSPMGLCLDSKDNLFVAEWGTGKIKNIQYYK</sequence>
<dbReference type="Gene3D" id="2.120.10.30">
    <property type="entry name" value="TolB, C-terminal domain"/>
    <property type="match status" value="1"/>
</dbReference>
<dbReference type="EMBL" id="JH816616">
    <property type="protein sequence ID" value="EKC22107.1"/>
    <property type="molecule type" value="Genomic_DNA"/>
</dbReference>
<dbReference type="GO" id="GO:0008270">
    <property type="term" value="F:zinc ion binding"/>
    <property type="evidence" value="ECO:0007669"/>
    <property type="project" value="UniProtKB-KW"/>
</dbReference>
<name>K1PE26_MAGGI</name>